<accession>A0A915JER6</accession>
<proteinExistence type="predicted"/>
<dbReference type="InterPro" id="IPR014710">
    <property type="entry name" value="RmlC-like_jellyroll"/>
</dbReference>
<reference evidence="3" key="1">
    <citation type="submission" date="2022-11" db="UniProtKB">
        <authorList>
            <consortium name="WormBaseParasite"/>
        </authorList>
    </citation>
    <scope>IDENTIFICATION</scope>
</reference>
<keyword evidence="2" id="KW-1185">Reference proteome</keyword>
<protein>
    <submittedName>
        <fullName evidence="3">Cyclic nucleotide-binding domain-containing protein</fullName>
    </submittedName>
</protein>
<dbReference type="AlphaFoldDB" id="A0A915JER6"/>
<dbReference type="SUPFAM" id="SSF51206">
    <property type="entry name" value="cAMP-binding domain-like"/>
    <property type="match status" value="1"/>
</dbReference>
<dbReference type="InterPro" id="IPR018490">
    <property type="entry name" value="cNMP-bd_dom_sf"/>
</dbReference>
<evidence type="ECO:0000313" key="3">
    <source>
        <dbReference type="WBParaSite" id="nRc.2.0.1.t24683-RA"/>
    </source>
</evidence>
<evidence type="ECO:0000313" key="2">
    <source>
        <dbReference type="Proteomes" id="UP000887565"/>
    </source>
</evidence>
<keyword evidence="1" id="KW-0472">Membrane</keyword>
<evidence type="ECO:0000256" key="1">
    <source>
        <dbReference type="SAM" id="Phobius"/>
    </source>
</evidence>
<sequence>MVLRLNLNSRLAEQPLRVIARCARYESHKASAVLYRKNQISTCWYILLGGSVFIGGNMYLPPYR</sequence>
<keyword evidence="1" id="KW-0812">Transmembrane</keyword>
<dbReference type="Gene3D" id="2.60.120.10">
    <property type="entry name" value="Jelly Rolls"/>
    <property type="match status" value="1"/>
</dbReference>
<dbReference type="WBParaSite" id="nRc.2.0.1.t24683-RA">
    <property type="protein sequence ID" value="nRc.2.0.1.t24683-RA"/>
    <property type="gene ID" value="nRc.2.0.1.g24683"/>
</dbReference>
<name>A0A915JER6_ROMCU</name>
<organism evidence="2 3">
    <name type="scientific">Romanomermis culicivorax</name>
    <name type="common">Nematode worm</name>
    <dbReference type="NCBI Taxonomy" id="13658"/>
    <lineage>
        <taxon>Eukaryota</taxon>
        <taxon>Metazoa</taxon>
        <taxon>Ecdysozoa</taxon>
        <taxon>Nematoda</taxon>
        <taxon>Enoplea</taxon>
        <taxon>Dorylaimia</taxon>
        <taxon>Mermithida</taxon>
        <taxon>Mermithoidea</taxon>
        <taxon>Mermithidae</taxon>
        <taxon>Romanomermis</taxon>
    </lineage>
</organism>
<dbReference type="Proteomes" id="UP000887565">
    <property type="component" value="Unplaced"/>
</dbReference>
<keyword evidence="1" id="KW-1133">Transmembrane helix</keyword>
<feature type="transmembrane region" description="Helical" evidence="1">
    <location>
        <begin position="42"/>
        <end position="60"/>
    </location>
</feature>